<feature type="compositionally biased region" description="Polar residues" evidence="1">
    <location>
        <begin position="35"/>
        <end position="51"/>
    </location>
</feature>
<evidence type="ECO:0000313" key="2">
    <source>
        <dbReference type="EMBL" id="KZV89504.1"/>
    </source>
</evidence>
<feature type="region of interest" description="Disordered" evidence="1">
    <location>
        <begin position="101"/>
        <end position="156"/>
    </location>
</feature>
<reference evidence="2 3" key="1">
    <citation type="journal article" date="2016" name="Mol. Biol. Evol.">
        <title>Comparative Genomics of Early-Diverging Mushroom-Forming Fungi Provides Insights into the Origins of Lignocellulose Decay Capabilities.</title>
        <authorList>
            <person name="Nagy L.G."/>
            <person name="Riley R."/>
            <person name="Tritt A."/>
            <person name="Adam C."/>
            <person name="Daum C."/>
            <person name="Floudas D."/>
            <person name="Sun H."/>
            <person name="Yadav J.S."/>
            <person name="Pangilinan J."/>
            <person name="Larsson K.H."/>
            <person name="Matsuura K."/>
            <person name="Barry K."/>
            <person name="Labutti K."/>
            <person name="Kuo R."/>
            <person name="Ohm R.A."/>
            <person name="Bhattacharya S.S."/>
            <person name="Shirouzu T."/>
            <person name="Yoshinaga Y."/>
            <person name="Martin F.M."/>
            <person name="Grigoriev I.V."/>
            <person name="Hibbett D.S."/>
        </authorList>
    </citation>
    <scope>NUCLEOTIDE SEQUENCE [LARGE SCALE GENOMIC DNA]</scope>
    <source>
        <strain evidence="2 3">HHB12029</strain>
    </source>
</reference>
<dbReference type="Proteomes" id="UP000077266">
    <property type="component" value="Unassembled WGS sequence"/>
</dbReference>
<dbReference type="InParanoid" id="A0A165FTF5"/>
<feature type="compositionally biased region" description="Pro residues" evidence="1">
    <location>
        <begin position="112"/>
        <end position="125"/>
    </location>
</feature>
<gene>
    <name evidence="2" type="ORF">EXIGLDRAFT_721381</name>
</gene>
<name>A0A165FTF5_EXIGL</name>
<proteinExistence type="predicted"/>
<dbReference type="EMBL" id="KV426071">
    <property type="protein sequence ID" value="KZV89504.1"/>
    <property type="molecule type" value="Genomic_DNA"/>
</dbReference>
<evidence type="ECO:0000313" key="3">
    <source>
        <dbReference type="Proteomes" id="UP000077266"/>
    </source>
</evidence>
<feature type="region of interest" description="Disordered" evidence="1">
    <location>
        <begin position="1"/>
        <end position="64"/>
    </location>
</feature>
<protein>
    <submittedName>
        <fullName evidence="2">Uncharacterized protein</fullName>
    </submittedName>
</protein>
<feature type="compositionally biased region" description="Low complexity" evidence="1">
    <location>
        <begin position="1"/>
        <end position="19"/>
    </location>
</feature>
<dbReference type="AlphaFoldDB" id="A0A165FTF5"/>
<sequence>MEGQHSDSTTTQLSILSLSHLPYPRHGPPAEGQLPSHSQQALTPAPSQVSVPSIHRSGGGTLHDEDVERIAGRLAQLVQQGNVPATAYSGSVYNEGAYDAVSSGVSYNGPAPTSPPPGAAAPQPPTAKQLYMARQQAPDAPGVNRAHGADEPPPAY</sequence>
<accession>A0A165FTF5</accession>
<organism evidence="2 3">
    <name type="scientific">Exidia glandulosa HHB12029</name>
    <dbReference type="NCBI Taxonomy" id="1314781"/>
    <lineage>
        <taxon>Eukaryota</taxon>
        <taxon>Fungi</taxon>
        <taxon>Dikarya</taxon>
        <taxon>Basidiomycota</taxon>
        <taxon>Agaricomycotina</taxon>
        <taxon>Agaricomycetes</taxon>
        <taxon>Auriculariales</taxon>
        <taxon>Exidiaceae</taxon>
        <taxon>Exidia</taxon>
    </lineage>
</organism>
<evidence type="ECO:0000256" key="1">
    <source>
        <dbReference type="SAM" id="MobiDB-lite"/>
    </source>
</evidence>
<keyword evidence="3" id="KW-1185">Reference proteome</keyword>